<evidence type="ECO:0000259" key="1">
    <source>
        <dbReference type="Pfam" id="PF11706"/>
    </source>
</evidence>
<comment type="caution">
    <text evidence="2">The sequence shown here is derived from an EMBL/GenBank/DDBJ whole genome shotgun (WGS) entry which is preliminary data.</text>
</comment>
<dbReference type="SUPFAM" id="SSF160904">
    <property type="entry name" value="Jann2411-like"/>
    <property type="match status" value="1"/>
</dbReference>
<organism evidence="2 3">
    <name type="scientific">Arthrobacter deserti</name>
    <dbReference type="NCBI Taxonomy" id="1742687"/>
    <lineage>
        <taxon>Bacteria</taxon>
        <taxon>Bacillati</taxon>
        <taxon>Actinomycetota</taxon>
        <taxon>Actinomycetes</taxon>
        <taxon>Micrococcales</taxon>
        <taxon>Micrococcaceae</taxon>
        <taxon>Arthrobacter</taxon>
    </lineage>
</organism>
<reference evidence="2 3" key="1">
    <citation type="submission" date="2020-04" db="EMBL/GenBank/DDBJ databases">
        <authorList>
            <person name="Liu S."/>
        </authorList>
    </citation>
    <scope>NUCLEOTIDE SEQUENCE [LARGE SCALE GENOMIC DNA]</scope>
    <source>
        <strain evidence="2 3">CGMCC 1.15091</strain>
    </source>
</reference>
<dbReference type="PANTHER" id="PTHR35525:SF3">
    <property type="entry name" value="BLL6575 PROTEIN"/>
    <property type="match status" value="1"/>
</dbReference>
<protein>
    <submittedName>
        <fullName evidence="2">CGNR zinc finger domain-containing protein</fullName>
    </submittedName>
</protein>
<dbReference type="PANTHER" id="PTHR35525">
    <property type="entry name" value="BLL6575 PROTEIN"/>
    <property type="match status" value="1"/>
</dbReference>
<accession>A0ABX1JSJ8</accession>
<dbReference type="Gene3D" id="1.10.3300.10">
    <property type="entry name" value="Jann2411-like domain"/>
    <property type="match status" value="1"/>
</dbReference>
<gene>
    <name evidence="2" type="ORF">HER39_14105</name>
</gene>
<keyword evidence="3" id="KW-1185">Reference proteome</keyword>
<dbReference type="InterPro" id="IPR023286">
    <property type="entry name" value="ABATE_dom_sf"/>
</dbReference>
<evidence type="ECO:0000313" key="3">
    <source>
        <dbReference type="Proteomes" id="UP000523795"/>
    </source>
</evidence>
<feature type="domain" description="Zinc finger CGNR" evidence="1">
    <location>
        <begin position="131"/>
        <end position="173"/>
    </location>
</feature>
<dbReference type="Pfam" id="PF11706">
    <property type="entry name" value="zf-CGNR"/>
    <property type="match status" value="1"/>
</dbReference>
<dbReference type="Proteomes" id="UP000523795">
    <property type="component" value="Unassembled WGS sequence"/>
</dbReference>
<dbReference type="InterPro" id="IPR010852">
    <property type="entry name" value="ABATE"/>
</dbReference>
<evidence type="ECO:0000313" key="2">
    <source>
        <dbReference type="EMBL" id="NKX51675.1"/>
    </source>
</evidence>
<proteinExistence type="predicted"/>
<sequence length="181" mass="19650">MQFNHDNMPGVRLAGELVNMLDAGTWEIAALEDLLARYLFRQAGLGPAAARELGEWAARLRPVFGAPDEDARCAAANSLLDQGVRRVFLTTHDGMLPHLHFADTGDSVVERVRAMPAGGLAVFIAEAGGPRLGTCARTGCGRVFADTSRGGRRAYCSARCGNADAVRRYRDRRSPVQRRAR</sequence>
<name>A0ABX1JSJ8_9MICC</name>
<dbReference type="InterPro" id="IPR021005">
    <property type="entry name" value="Znf_CGNR"/>
</dbReference>
<dbReference type="EMBL" id="JAAZSR010000281">
    <property type="protein sequence ID" value="NKX51675.1"/>
    <property type="molecule type" value="Genomic_DNA"/>
</dbReference>